<proteinExistence type="predicted"/>
<dbReference type="PANTHER" id="PTHR33495">
    <property type="entry name" value="ANTI-SIGMA FACTOR ANTAGONIST TM_1081-RELATED-RELATED"/>
    <property type="match status" value="1"/>
</dbReference>
<keyword evidence="3" id="KW-1185">Reference proteome</keyword>
<dbReference type="GO" id="GO:0043856">
    <property type="term" value="F:anti-sigma factor antagonist activity"/>
    <property type="evidence" value="ECO:0007669"/>
    <property type="project" value="TreeGrafter"/>
</dbReference>
<evidence type="ECO:0000259" key="1">
    <source>
        <dbReference type="PROSITE" id="PS50801"/>
    </source>
</evidence>
<dbReference type="KEGG" id="vas:GT360_08885"/>
<evidence type="ECO:0000313" key="3">
    <source>
        <dbReference type="Proteomes" id="UP000464262"/>
    </source>
</evidence>
<dbReference type="InterPro" id="IPR036513">
    <property type="entry name" value="STAS_dom_sf"/>
</dbReference>
<organism evidence="2 3">
    <name type="scientific">Vibrio astriarenae</name>
    <dbReference type="NCBI Taxonomy" id="1481923"/>
    <lineage>
        <taxon>Bacteria</taxon>
        <taxon>Pseudomonadati</taxon>
        <taxon>Pseudomonadota</taxon>
        <taxon>Gammaproteobacteria</taxon>
        <taxon>Vibrionales</taxon>
        <taxon>Vibrionaceae</taxon>
        <taxon>Vibrio</taxon>
    </lineage>
</organism>
<dbReference type="PANTHER" id="PTHR33495:SF2">
    <property type="entry name" value="ANTI-SIGMA FACTOR ANTAGONIST TM_1081-RELATED"/>
    <property type="match status" value="1"/>
</dbReference>
<dbReference type="RefSeq" id="WP_164648516.1">
    <property type="nucleotide sequence ID" value="NZ_CP047475.1"/>
</dbReference>
<gene>
    <name evidence="2" type="ORF">GT360_08885</name>
</gene>
<evidence type="ECO:0000313" key="2">
    <source>
        <dbReference type="EMBL" id="QIA63623.1"/>
    </source>
</evidence>
<name>A0A7Z2T3S2_9VIBR</name>
<dbReference type="Pfam" id="PF01740">
    <property type="entry name" value="STAS"/>
    <property type="match status" value="1"/>
</dbReference>
<dbReference type="InterPro" id="IPR002645">
    <property type="entry name" value="STAS_dom"/>
</dbReference>
<dbReference type="SUPFAM" id="SSF52091">
    <property type="entry name" value="SpoIIaa-like"/>
    <property type="match status" value="1"/>
</dbReference>
<dbReference type="Gene3D" id="3.30.750.24">
    <property type="entry name" value="STAS domain"/>
    <property type="match status" value="1"/>
</dbReference>
<dbReference type="EMBL" id="CP047475">
    <property type="protein sequence ID" value="QIA63623.1"/>
    <property type="molecule type" value="Genomic_DNA"/>
</dbReference>
<protein>
    <submittedName>
        <fullName evidence="2">STAS domain-containing protein</fullName>
    </submittedName>
</protein>
<dbReference type="PROSITE" id="PS50801">
    <property type="entry name" value="STAS"/>
    <property type="match status" value="1"/>
</dbReference>
<sequence>MELQTHAINEQLLSLAIIGDFDASGSKQAQICIDSLLQADDHKEIEIDLAQVEFLDSSGIGAIVYFYKRLVEAERQMRIENAHGQPLKMMELLRIGQAIPLNKHNSVTVANQELATTH</sequence>
<accession>A0A7Z2T3S2</accession>
<dbReference type="CDD" id="cd07043">
    <property type="entry name" value="STAS_anti-anti-sigma_factors"/>
    <property type="match status" value="1"/>
</dbReference>
<dbReference type="Proteomes" id="UP000464262">
    <property type="component" value="Chromosome 1"/>
</dbReference>
<dbReference type="AlphaFoldDB" id="A0A7Z2T3S2"/>
<reference evidence="2 3" key="1">
    <citation type="submission" date="2020-01" db="EMBL/GenBank/DDBJ databases">
        <title>Whole genome and functional gene identification of agarase of Vibrio HN897.</title>
        <authorList>
            <person name="Liu Y."/>
            <person name="Zhao Z."/>
        </authorList>
    </citation>
    <scope>NUCLEOTIDE SEQUENCE [LARGE SCALE GENOMIC DNA]</scope>
    <source>
        <strain evidence="2 3">HN897</strain>
    </source>
</reference>
<feature type="domain" description="STAS" evidence="1">
    <location>
        <begin position="15"/>
        <end position="117"/>
    </location>
</feature>